<accession>A0A316YW06</accession>
<feature type="transmembrane region" description="Helical" evidence="2">
    <location>
        <begin position="106"/>
        <end position="129"/>
    </location>
</feature>
<feature type="transmembrane region" description="Helical" evidence="2">
    <location>
        <begin position="183"/>
        <end position="204"/>
    </location>
</feature>
<keyword evidence="2" id="KW-1133">Transmembrane helix</keyword>
<reference evidence="3 4" key="1">
    <citation type="journal article" date="2018" name="Mol. Biol. Evol.">
        <title>Broad Genomic Sampling Reveals a Smut Pathogenic Ancestry of the Fungal Clade Ustilaginomycotina.</title>
        <authorList>
            <person name="Kijpornyongpan T."/>
            <person name="Mondo S.J."/>
            <person name="Barry K."/>
            <person name="Sandor L."/>
            <person name="Lee J."/>
            <person name="Lipzen A."/>
            <person name="Pangilinan J."/>
            <person name="LaButti K."/>
            <person name="Hainaut M."/>
            <person name="Henrissat B."/>
            <person name="Grigoriev I.V."/>
            <person name="Spatafora J.W."/>
            <person name="Aime M.C."/>
        </authorList>
    </citation>
    <scope>NUCLEOTIDE SEQUENCE [LARGE SCALE GENOMIC DNA]</scope>
    <source>
        <strain evidence="3 4">MCA 4198</strain>
    </source>
</reference>
<evidence type="ECO:0000313" key="4">
    <source>
        <dbReference type="Proteomes" id="UP000245768"/>
    </source>
</evidence>
<organism evidence="3 4">
    <name type="scientific">Acaromyces ingoldii</name>
    <dbReference type="NCBI Taxonomy" id="215250"/>
    <lineage>
        <taxon>Eukaryota</taxon>
        <taxon>Fungi</taxon>
        <taxon>Dikarya</taxon>
        <taxon>Basidiomycota</taxon>
        <taxon>Ustilaginomycotina</taxon>
        <taxon>Exobasidiomycetes</taxon>
        <taxon>Exobasidiales</taxon>
        <taxon>Cryptobasidiaceae</taxon>
        <taxon>Acaromyces</taxon>
    </lineage>
</organism>
<protein>
    <submittedName>
        <fullName evidence="3">Uncharacterized protein</fullName>
    </submittedName>
</protein>
<dbReference type="GeneID" id="37042492"/>
<feature type="compositionally biased region" description="Basic and acidic residues" evidence="1">
    <location>
        <begin position="344"/>
        <end position="377"/>
    </location>
</feature>
<proteinExistence type="predicted"/>
<gene>
    <name evidence="3" type="ORF">FA10DRAFT_264255</name>
</gene>
<dbReference type="EMBL" id="KZ819634">
    <property type="protein sequence ID" value="PWN93627.1"/>
    <property type="molecule type" value="Genomic_DNA"/>
</dbReference>
<dbReference type="InParanoid" id="A0A316YW06"/>
<feature type="transmembrane region" description="Helical" evidence="2">
    <location>
        <begin position="70"/>
        <end position="94"/>
    </location>
</feature>
<dbReference type="OrthoDB" id="3352285at2759"/>
<dbReference type="AlphaFoldDB" id="A0A316YW06"/>
<keyword evidence="2" id="KW-0812">Transmembrane</keyword>
<feature type="transmembrane region" description="Helical" evidence="2">
    <location>
        <begin position="31"/>
        <end position="50"/>
    </location>
</feature>
<dbReference type="Proteomes" id="UP000245768">
    <property type="component" value="Unassembled WGS sequence"/>
</dbReference>
<evidence type="ECO:0000256" key="1">
    <source>
        <dbReference type="SAM" id="MobiDB-lite"/>
    </source>
</evidence>
<name>A0A316YW06_9BASI</name>
<keyword evidence="2" id="KW-0472">Membrane</keyword>
<feature type="compositionally biased region" description="Pro residues" evidence="1">
    <location>
        <begin position="262"/>
        <end position="274"/>
    </location>
</feature>
<feature type="region of interest" description="Disordered" evidence="1">
    <location>
        <begin position="223"/>
        <end position="377"/>
    </location>
</feature>
<keyword evidence="4" id="KW-1185">Reference proteome</keyword>
<evidence type="ECO:0000256" key="2">
    <source>
        <dbReference type="SAM" id="Phobius"/>
    </source>
</evidence>
<evidence type="ECO:0000313" key="3">
    <source>
        <dbReference type="EMBL" id="PWN93627.1"/>
    </source>
</evidence>
<dbReference type="RefSeq" id="XP_025380825.1">
    <property type="nucleotide sequence ID" value="XM_025520576.1"/>
</dbReference>
<feature type="compositionally biased region" description="Polar residues" evidence="1">
    <location>
        <begin position="225"/>
        <end position="235"/>
    </location>
</feature>
<sequence length="377" mass="41478">MDDAYQPETRAPPPTGPPPAYARVLNRVYPYSLRPILLFSTVISFIYLVLLGAGNFKDAGHKEETGKLKLFEIVCGALFMGAAAVEVFGFFAVYTQRLPLARTYSWASLLAFAAVIASELLGIVVTFTLKTDIVNVCTARHTGRTESDGGLLDISPSNNGTLTEAQARTYCESQWSSDRTWTIIWLIVTIFVGTFFVSFSFGYVRQLLDPLSVRERPAATFWGRRQQQAAPSAQYGQGAPYDTDAYYQTPYNGGHYANNPYSYPPPPGPPPSGHVPPHYGQQDRMPPTYDGVNRPSSVNLDDAKRAPYGHQQAGPFSDDHQVTDGPRPGSSRGVHAGGDEDDDERRGSFDTLKGDDTDAHSKSHNKSPRDDDYVPRI</sequence>